<keyword evidence="5" id="KW-0119">Carbohydrate metabolism</keyword>
<dbReference type="SUPFAM" id="SSF88713">
    <property type="entry name" value="Glycoside hydrolase/deacetylase"/>
    <property type="match status" value="1"/>
</dbReference>
<dbReference type="Gene3D" id="3.20.20.370">
    <property type="entry name" value="Glycoside hydrolase/deacetylase"/>
    <property type="match status" value="1"/>
</dbReference>
<dbReference type="RefSeq" id="WP_320689809.1">
    <property type="nucleotide sequence ID" value="NZ_JAXBLV010000244.1"/>
</dbReference>
<evidence type="ECO:0000256" key="2">
    <source>
        <dbReference type="ARBA" id="ARBA00022723"/>
    </source>
</evidence>
<evidence type="ECO:0000256" key="1">
    <source>
        <dbReference type="ARBA" id="ARBA00001946"/>
    </source>
</evidence>
<evidence type="ECO:0000313" key="6">
    <source>
        <dbReference type="EMBL" id="MDY3563650.1"/>
    </source>
</evidence>
<dbReference type="InterPro" id="IPR011330">
    <property type="entry name" value="Glyco_hydro/deAcase_b/a-brl"/>
</dbReference>
<dbReference type="Pfam" id="PF04794">
    <property type="entry name" value="YdjC"/>
    <property type="match status" value="1"/>
</dbReference>
<dbReference type="EMBL" id="JAXBLV010000244">
    <property type="protein sequence ID" value="MDY3563650.1"/>
    <property type="molecule type" value="Genomic_DNA"/>
</dbReference>
<sequence length="299" mass="32351">MSARRLLVVADDFGIGPETSRGILDLMRAGVVTGTVLLVNAPTAEDAVRRWRAAGGPGDLGWHPNLNLDRPVSAPGAVASLVCRGGGFAPLGVLMARLATGGVRYRELVRELDAQLGRYRELVGADPALINGHKHVHVFPLVRRALAEVLAARRLRPYVRRVIDPVSCLWGVPGARGKRLFLGALGAWAARRQRRAGFPGNDALAGITDPLWVRDPQFFARWLARVPGRVVELAVHPGHRDETLIGRDCTATDGQVQRRTDEQALLSAPEFARACAGAGFDLCRPSRAWDLRTEAARAA</sequence>
<name>A0ABU5F7S3_9BACT</name>
<dbReference type="PANTHER" id="PTHR31609:SF1">
    <property type="entry name" value="CARBOHYDRATE DEACETYLASE"/>
    <property type="match status" value="1"/>
</dbReference>
<organism evidence="6 7">
    <name type="scientific">Gemmata algarum</name>
    <dbReference type="NCBI Taxonomy" id="2975278"/>
    <lineage>
        <taxon>Bacteria</taxon>
        <taxon>Pseudomonadati</taxon>
        <taxon>Planctomycetota</taxon>
        <taxon>Planctomycetia</taxon>
        <taxon>Gemmatales</taxon>
        <taxon>Gemmataceae</taxon>
        <taxon>Gemmata</taxon>
    </lineage>
</organism>
<gene>
    <name evidence="6" type="ORF">R5W23_005266</name>
</gene>
<evidence type="ECO:0000313" key="7">
    <source>
        <dbReference type="Proteomes" id="UP001272242"/>
    </source>
</evidence>
<comment type="cofactor">
    <cofactor evidence="1">
        <name>Mg(2+)</name>
        <dbReference type="ChEBI" id="CHEBI:18420"/>
    </cofactor>
</comment>
<evidence type="ECO:0000256" key="3">
    <source>
        <dbReference type="ARBA" id="ARBA00022801"/>
    </source>
</evidence>
<proteinExistence type="predicted"/>
<dbReference type="InterPro" id="IPR006879">
    <property type="entry name" value="YdjC-like"/>
</dbReference>
<keyword evidence="7" id="KW-1185">Reference proteome</keyword>
<reference evidence="7" key="1">
    <citation type="journal article" date="2023" name="Mar. Drugs">
        <title>Gemmata algarum, a Novel Planctomycete Isolated from an Algal Mat, Displays Antimicrobial Activity.</title>
        <authorList>
            <person name="Kumar G."/>
            <person name="Kallscheuer N."/>
            <person name="Kashif M."/>
            <person name="Ahamad S."/>
            <person name="Jagadeeshwari U."/>
            <person name="Pannikurungottu S."/>
            <person name="Haufschild T."/>
            <person name="Kabuu M."/>
            <person name="Sasikala C."/>
            <person name="Jogler C."/>
            <person name="Ramana C."/>
        </authorList>
    </citation>
    <scope>NUCLEOTIDE SEQUENCE [LARGE SCALE GENOMIC DNA]</scope>
    <source>
        <strain evidence="7">JC673</strain>
    </source>
</reference>
<comment type="caution">
    <text evidence="6">The sequence shown here is derived from an EMBL/GenBank/DDBJ whole genome shotgun (WGS) entry which is preliminary data.</text>
</comment>
<evidence type="ECO:0000256" key="5">
    <source>
        <dbReference type="ARBA" id="ARBA00023277"/>
    </source>
</evidence>
<evidence type="ECO:0000256" key="4">
    <source>
        <dbReference type="ARBA" id="ARBA00022842"/>
    </source>
</evidence>
<dbReference type="PANTHER" id="PTHR31609">
    <property type="entry name" value="YDJC DEACETYLASE FAMILY MEMBER"/>
    <property type="match status" value="1"/>
</dbReference>
<keyword evidence="3" id="KW-0378">Hydrolase</keyword>
<dbReference type="Proteomes" id="UP001272242">
    <property type="component" value="Unassembled WGS sequence"/>
</dbReference>
<keyword evidence="2" id="KW-0479">Metal-binding</keyword>
<protein>
    <submittedName>
        <fullName evidence="6">ChbG/HpnK family deacetylase</fullName>
    </submittedName>
</protein>
<keyword evidence="4" id="KW-0460">Magnesium</keyword>
<accession>A0ABU5F7S3</accession>